<organism evidence="2 3">
    <name type="scientific">Heterodera trifolii</name>
    <dbReference type="NCBI Taxonomy" id="157864"/>
    <lineage>
        <taxon>Eukaryota</taxon>
        <taxon>Metazoa</taxon>
        <taxon>Ecdysozoa</taxon>
        <taxon>Nematoda</taxon>
        <taxon>Chromadorea</taxon>
        <taxon>Rhabditida</taxon>
        <taxon>Tylenchina</taxon>
        <taxon>Tylenchomorpha</taxon>
        <taxon>Tylenchoidea</taxon>
        <taxon>Heteroderidae</taxon>
        <taxon>Heteroderinae</taxon>
        <taxon>Heterodera</taxon>
    </lineage>
</organism>
<evidence type="ECO:0000313" key="2">
    <source>
        <dbReference type="EMBL" id="KAL3116270.1"/>
    </source>
</evidence>
<keyword evidence="3" id="KW-1185">Reference proteome</keyword>
<name>A0ABD2LM06_9BILA</name>
<dbReference type="InterPro" id="IPR036875">
    <property type="entry name" value="Znf_CCHC_sf"/>
</dbReference>
<comment type="caution">
    <text evidence="2">The sequence shown here is derived from an EMBL/GenBank/DDBJ whole genome shotgun (WGS) entry which is preliminary data.</text>
</comment>
<accession>A0ABD2LM06</accession>
<dbReference type="AlphaFoldDB" id="A0ABD2LM06"/>
<evidence type="ECO:0008006" key="4">
    <source>
        <dbReference type="Google" id="ProtNLM"/>
    </source>
</evidence>
<evidence type="ECO:0000313" key="3">
    <source>
        <dbReference type="Proteomes" id="UP001620626"/>
    </source>
</evidence>
<proteinExistence type="predicted"/>
<dbReference type="EMBL" id="JBICBT010000359">
    <property type="protein sequence ID" value="KAL3116270.1"/>
    <property type="molecule type" value="Genomic_DNA"/>
</dbReference>
<dbReference type="SUPFAM" id="SSF57756">
    <property type="entry name" value="Retrovirus zinc finger-like domains"/>
    <property type="match status" value="1"/>
</dbReference>
<gene>
    <name evidence="2" type="ORF">niasHT_002353</name>
</gene>
<protein>
    <recommendedName>
        <fullName evidence="4">CCHC-type domain-containing protein</fullName>
    </recommendedName>
</protein>
<reference evidence="2 3" key="1">
    <citation type="submission" date="2024-10" db="EMBL/GenBank/DDBJ databases">
        <authorList>
            <person name="Kim D."/>
        </authorList>
    </citation>
    <scope>NUCLEOTIDE SEQUENCE [LARGE SCALE GENOMIC DNA]</scope>
    <source>
        <strain evidence="2">BH-2024</strain>
    </source>
</reference>
<evidence type="ECO:0000256" key="1">
    <source>
        <dbReference type="SAM" id="MobiDB-lite"/>
    </source>
</evidence>
<sequence length="223" mass="25009">MKTQTIIIDPNEKPPERAPAPNRPVGRSRPPPPPAPERRYLENTRAFPALAQPVPANGIRCSFCEQEGHRPSAGQRYTTVIQRRRRLEEQGRCLRCLRQDHVTRDCSRQDRCSKCQANDHHFLLCPSIDPPGRTNHRQENRERNGNASHNVNRATGAKAEPVRPRAPPTTTALLMCDEGENIPEALCAAAFDPLPIDSGNFPVTNTTRVAHLMTQTLKHLCNN</sequence>
<feature type="region of interest" description="Disordered" evidence="1">
    <location>
        <begin position="126"/>
        <end position="169"/>
    </location>
</feature>
<feature type="region of interest" description="Disordered" evidence="1">
    <location>
        <begin position="1"/>
        <end position="38"/>
    </location>
</feature>
<dbReference type="Proteomes" id="UP001620626">
    <property type="component" value="Unassembled WGS sequence"/>
</dbReference>